<evidence type="ECO:0000256" key="4">
    <source>
        <dbReference type="SAM" id="MobiDB-lite"/>
    </source>
</evidence>
<feature type="compositionally biased region" description="Basic residues" evidence="4">
    <location>
        <begin position="491"/>
        <end position="512"/>
    </location>
</feature>
<dbReference type="Pfam" id="PF00515">
    <property type="entry name" value="TPR_1"/>
    <property type="match status" value="1"/>
</dbReference>
<gene>
    <name evidence="5" type="ORF">GCM10007857_32410</name>
</gene>
<reference evidence="6" key="1">
    <citation type="journal article" date="2019" name="Int. J. Syst. Evol. Microbiol.">
        <title>The Global Catalogue of Microorganisms (GCM) 10K type strain sequencing project: providing services to taxonomists for standard genome sequencing and annotation.</title>
        <authorList>
            <consortium name="The Broad Institute Genomics Platform"/>
            <consortium name="The Broad Institute Genome Sequencing Center for Infectious Disease"/>
            <person name="Wu L."/>
            <person name="Ma J."/>
        </authorList>
    </citation>
    <scope>NUCLEOTIDE SEQUENCE [LARGE SCALE GENOMIC DNA]</scope>
    <source>
        <strain evidence="6">NBRC 102520</strain>
    </source>
</reference>
<protein>
    <recommendedName>
        <fullName evidence="7">Tetratricopeptide repeat protein</fullName>
    </recommendedName>
</protein>
<keyword evidence="6" id="KW-1185">Reference proteome</keyword>
<evidence type="ECO:0000256" key="3">
    <source>
        <dbReference type="PROSITE-ProRule" id="PRU00339"/>
    </source>
</evidence>
<dbReference type="PROSITE" id="PS50005">
    <property type="entry name" value="TPR"/>
    <property type="match status" value="1"/>
</dbReference>
<comment type="caution">
    <text evidence="5">The sequence shown here is derived from an EMBL/GenBank/DDBJ whole genome shotgun (WGS) entry which is preliminary data.</text>
</comment>
<dbReference type="EMBL" id="BSOW01000010">
    <property type="protein sequence ID" value="GLR86530.1"/>
    <property type="molecule type" value="Genomic_DNA"/>
</dbReference>
<dbReference type="InterPro" id="IPR011990">
    <property type="entry name" value="TPR-like_helical_dom_sf"/>
</dbReference>
<sequence>MRPLKLPREVLSSIKVRVLYRPIDLADLPKDYPLDKLEGAKIINFEIASGRPHTERLSDVVRRDPDNALALFNRGLAQFEGNDLRAAIADFTKAIELSPNDLHSYHYRGWAYFKLEEYGAALSDLSQQIVLGSQRRIRDEKDPELRAIGAVASTLVGIALCQVGRFEEAVDFLGSVAETKVYELDADMRIWLLLAMYQLILTRGAQELHDKTIDACDEFIGFLRSTDGDEILPLLRNAYHAKADAQRQLGHIDKALDSYGHLIAWLRADVDKEVTLKEVRGIRCALLLELAQADFEAARSYLHHDGFDHQDAVILEIRKAIETRILKYYGISPEHENPSPGYDLPRRVIPEEKLREIIRDEATLLTERLSQPKDQPFPILSEKDVKAIIAHGKRNSWDERAERDWSYHTNAFKYVHIIYNRWLNRGLTREILARADSSLHIQITRKISLEGLPAWLDLPTGSEAKLRSITDPIERTKMEVVREFLRDQKRSYRSQQRKSRTTSSRPRGRPRSKKPEPT</sequence>
<dbReference type="Gene3D" id="1.25.40.10">
    <property type="entry name" value="Tetratricopeptide repeat domain"/>
    <property type="match status" value="2"/>
</dbReference>
<evidence type="ECO:0000256" key="1">
    <source>
        <dbReference type="ARBA" id="ARBA00022737"/>
    </source>
</evidence>
<evidence type="ECO:0000256" key="2">
    <source>
        <dbReference type="ARBA" id="ARBA00022803"/>
    </source>
</evidence>
<accession>A0ABQ6B0Y7</accession>
<evidence type="ECO:0008006" key="7">
    <source>
        <dbReference type="Google" id="ProtNLM"/>
    </source>
</evidence>
<keyword evidence="2 3" id="KW-0802">TPR repeat</keyword>
<dbReference type="PANTHER" id="PTHR44858:SF1">
    <property type="entry name" value="UDP-N-ACETYLGLUCOSAMINE--PEPTIDE N-ACETYLGLUCOSAMINYLTRANSFERASE SPINDLY-RELATED"/>
    <property type="match status" value="1"/>
</dbReference>
<proteinExistence type="predicted"/>
<dbReference type="InterPro" id="IPR050498">
    <property type="entry name" value="Ycf3"/>
</dbReference>
<evidence type="ECO:0000313" key="6">
    <source>
        <dbReference type="Proteomes" id="UP001156905"/>
    </source>
</evidence>
<dbReference type="SMART" id="SM00028">
    <property type="entry name" value="TPR"/>
    <property type="match status" value="3"/>
</dbReference>
<evidence type="ECO:0000313" key="5">
    <source>
        <dbReference type="EMBL" id="GLR86530.1"/>
    </source>
</evidence>
<feature type="repeat" description="TPR" evidence="3">
    <location>
        <begin position="68"/>
        <end position="101"/>
    </location>
</feature>
<dbReference type="SUPFAM" id="SSF48452">
    <property type="entry name" value="TPR-like"/>
    <property type="match status" value="1"/>
</dbReference>
<organism evidence="5 6">
    <name type="scientific">Bradyrhizobium iriomotense</name>
    <dbReference type="NCBI Taxonomy" id="441950"/>
    <lineage>
        <taxon>Bacteria</taxon>
        <taxon>Pseudomonadati</taxon>
        <taxon>Pseudomonadota</taxon>
        <taxon>Alphaproteobacteria</taxon>
        <taxon>Hyphomicrobiales</taxon>
        <taxon>Nitrobacteraceae</taxon>
        <taxon>Bradyrhizobium</taxon>
    </lineage>
</organism>
<keyword evidence="1" id="KW-0677">Repeat</keyword>
<feature type="region of interest" description="Disordered" evidence="4">
    <location>
        <begin position="486"/>
        <end position="518"/>
    </location>
</feature>
<dbReference type="Proteomes" id="UP001156905">
    <property type="component" value="Unassembled WGS sequence"/>
</dbReference>
<dbReference type="InterPro" id="IPR019734">
    <property type="entry name" value="TPR_rpt"/>
</dbReference>
<name>A0ABQ6B0Y7_9BRAD</name>
<dbReference type="PANTHER" id="PTHR44858">
    <property type="entry name" value="TETRATRICOPEPTIDE REPEAT PROTEIN 6"/>
    <property type="match status" value="1"/>
</dbReference>